<dbReference type="Proteomes" id="UP001732700">
    <property type="component" value="Chromosome 5C"/>
</dbReference>
<protein>
    <submittedName>
        <fullName evidence="1">Uncharacterized protein</fullName>
    </submittedName>
</protein>
<organism evidence="1 2">
    <name type="scientific">Avena sativa</name>
    <name type="common">Oat</name>
    <dbReference type="NCBI Taxonomy" id="4498"/>
    <lineage>
        <taxon>Eukaryota</taxon>
        <taxon>Viridiplantae</taxon>
        <taxon>Streptophyta</taxon>
        <taxon>Embryophyta</taxon>
        <taxon>Tracheophyta</taxon>
        <taxon>Spermatophyta</taxon>
        <taxon>Magnoliopsida</taxon>
        <taxon>Liliopsida</taxon>
        <taxon>Poales</taxon>
        <taxon>Poaceae</taxon>
        <taxon>BOP clade</taxon>
        <taxon>Pooideae</taxon>
        <taxon>Poodae</taxon>
        <taxon>Poeae</taxon>
        <taxon>Poeae Chloroplast Group 1 (Aveneae type)</taxon>
        <taxon>Aveninae</taxon>
        <taxon>Avena</taxon>
    </lineage>
</organism>
<reference evidence="1" key="1">
    <citation type="submission" date="2021-05" db="EMBL/GenBank/DDBJ databases">
        <authorList>
            <person name="Scholz U."/>
            <person name="Mascher M."/>
            <person name="Fiebig A."/>
        </authorList>
    </citation>
    <scope>NUCLEOTIDE SEQUENCE [LARGE SCALE GENOMIC DNA]</scope>
</reference>
<accession>A0ACD5Y6S8</accession>
<name>A0ACD5Y6S8_AVESA</name>
<dbReference type="EnsemblPlants" id="AVESA.00010b.r2.5CG0920340.1">
    <property type="protein sequence ID" value="AVESA.00010b.r2.5CG0920340.1.CDS"/>
    <property type="gene ID" value="AVESA.00010b.r2.5CG0920340"/>
</dbReference>
<reference evidence="1" key="2">
    <citation type="submission" date="2025-09" db="UniProtKB">
        <authorList>
            <consortium name="EnsemblPlants"/>
        </authorList>
    </citation>
    <scope>IDENTIFICATION</scope>
</reference>
<sequence length="636" mass="69772">MAEELTIEVNTSSSASAESKRDIFPVNTTDKITIDGHSLPPYLRRKEKPVPHYRRASTGSCHDSCKFGTHHSPESKEFLPVRGWRQDRANARHGKQDQAEVIPREGKAGKNKGQNPKFSSHVKPEFTEQKPPLKVVPDNNSETSPYVGFPDEVSEPNSLIKSFDDRSNCGDGELSEGAVSIDLEMPLAIQDHDEPEDHLMDVILPSEDVCEAAEQSLVDHVSDHSVMECVSSEKRSDQTVMAPEKDKKNKRGTKSKSFSLEPVKPKTKATLTIARNSVQGRKTGIKSQGKAAGTSPESSDGPRTRTKKADDSATSKFDGEKKLHLIAASNVLKLKEIKVPSPASVANLSAKSTRLLKPKVSTTKTAPDPSASSGKQTDRKMTHENVAKNTQLQQNKREKPLSSPLKLSRSINMSAKSLSSTNTRAAKKENSSSPMNSKKVYGIVSSSDSKDKIVKTASPKILRPDVINKERQSHKDQAVTARTESAGRSKLVYTSSSTVTRSPRKITFRRGKVLTNLSSNTDSNSPRRVRFRPTKATDDINISKDPVRGRIARKSRAATSDASRDSGASRAEVVVLRHQDAKEKKSKQRSFNNVIKETASRLIEARKSKVKALVGAFETVISLQEKRGRSSSVIIS</sequence>
<evidence type="ECO:0000313" key="1">
    <source>
        <dbReference type="EnsemblPlants" id="AVESA.00010b.r2.5CG0920340.1.CDS"/>
    </source>
</evidence>
<keyword evidence="2" id="KW-1185">Reference proteome</keyword>
<evidence type="ECO:0000313" key="2">
    <source>
        <dbReference type="Proteomes" id="UP001732700"/>
    </source>
</evidence>
<proteinExistence type="predicted"/>